<comment type="caution">
    <text evidence="2">The sequence shown here is derived from an EMBL/GenBank/DDBJ whole genome shotgun (WGS) entry which is preliminary data.</text>
</comment>
<dbReference type="OrthoDB" id="6247875at2759"/>
<evidence type="ECO:0000313" key="2">
    <source>
        <dbReference type="EMBL" id="CAI4211739.1"/>
    </source>
</evidence>
<sequence length="305" mass="33494">MPIADEGPGYRHGQMPQGSSHPSQAYNFHGGTGLKSIQEEDSPMFATPEPKRRRFEDARSRLSDTPVPSGVSPGPMGMGGVIAPAPLHTQFAPFHDAYETPILTGDKSYDSQEEGVVAMVMSVPHMRKMHIISQIAPPYRTKDPVNNKSMTRGCFIVVEGPVDATLKAVGAAVERALRGYEEETALVRRSGPGLSKIPVALAPKGFSVTCSDRFACSIPIEDAYAPTEHWQWMATQWRGMVGPDLFVYVKPTADPGINLRNTVELKSPNVMLVRVPMEGTLDEKTERRLAFEIVEWVRGGHSQRL</sequence>
<accession>A0A9P1GXK0</accession>
<dbReference type="AlphaFoldDB" id="A0A9P1GXK0"/>
<reference evidence="2" key="1">
    <citation type="submission" date="2022-11" db="EMBL/GenBank/DDBJ databases">
        <authorList>
            <person name="Scott C."/>
            <person name="Bruce N."/>
        </authorList>
    </citation>
    <scope>NUCLEOTIDE SEQUENCE</scope>
</reference>
<feature type="compositionally biased region" description="Low complexity" evidence="1">
    <location>
        <begin position="66"/>
        <end position="75"/>
    </location>
</feature>
<gene>
    <name evidence="2" type="ORF">PPNO1_LOCUS1513</name>
</gene>
<proteinExistence type="predicted"/>
<name>A0A9P1GXK0_9PEZI</name>
<organism evidence="2 3">
    <name type="scientific">Parascedosporium putredinis</name>
    <dbReference type="NCBI Taxonomy" id="1442378"/>
    <lineage>
        <taxon>Eukaryota</taxon>
        <taxon>Fungi</taxon>
        <taxon>Dikarya</taxon>
        <taxon>Ascomycota</taxon>
        <taxon>Pezizomycotina</taxon>
        <taxon>Sordariomycetes</taxon>
        <taxon>Hypocreomycetidae</taxon>
        <taxon>Microascales</taxon>
        <taxon>Microascaceae</taxon>
        <taxon>Parascedosporium</taxon>
    </lineage>
</organism>
<evidence type="ECO:0000313" key="3">
    <source>
        <dbReference type="Proteomes" id="UP000838763"/>
    </source>
</evidence>
<feature type="region of interest" description="Disordered" evidence="1">
    <location>
        <begin position="1"/>
        <end position="75"/>
    </location>
</feature>
<dbReference type="Proteomes" id="UP000838763">
    <property type="component" value="Unassembled WGS sequence"/>
</dbReference>
<protein>
    <submittedName>
        <fullName evidence="2">Uncharacterized protein</fullName>
    </submittedName>
</protein>
<keyword evidence="3" id="KW-1185">Reference proteome</keyword>
<feature type="compositionally biased region" description="Polar residues" evidence="1">
    <location>
        <begin position="16"/>
        <end position="26"/>
    </location>
</feature>
<dbReference type="EMBL" id="CALLCH030000002">
    <property type="protein sequence ID" value="CAI4211739.1"/>
    <property type="molecule type" value="Genomic_DNA"/>
</dbReference>
<evidence type="ECO:0000256" key="1">
    <source>
        <dbReference type="SAM" id="MobiDB-lite"/>
    </source>
</evidence>